<dbReference type="EMBL" id="AP011756">
    <property type="protein sequence ID" value="BAL56727.1"/>
    <property type="molecule type" value="Genomic_DNA"/>
</dbReference>
<dbReference type="AlphaFoldDB" id="H5SKP1"/>
<gene>
    <name evidence="1" type="ORF">HGMM_F42E07C29</name>
</gene>
<accession>H5SKP1</accession>
<name>H5SKP1_9ZZZZ</name>
<reference evidence="1" key="1">
    <citation type="journal article" date="2005" name="Environ. Microbiol.">
        <title>Genetic and functional properties of uncultivated thermophilic crenarchaeotes from a subsurface gold mine as revealed by analysis of genome fragments.</title>
        <authorList>
            <person name="Nunoura T."/>
            <person name="Hirayama H."/>
            <person name="Takami H."/>
            <person name="Oida H."/>
            <person name="Nishi S."/>
            <person name="Shimamura S."/>
            <person name="Suzuki Y."/>
            <person name="Inagaki F."/>
            <person name="Takai K."/>
            <person name="Nealson K.H."/>
            <person name="Horikoshi K."/>
        </authorList>
    </citation>
    <scope>NUCLEOTIDE SEQUENCE</scope>
</reference>
<organism evidence="1">
    <name type="scientific">uncultured prokaryote</name>
    <dbReference type="NCBI Taxonomy" id="198431"/>
    <lineage>
        <taxon>unclassified sequences</taxon>
        <taxon>environmental samples</taxon>
    </lineage>
</organism>
<proteinExistence type="predicted"/>
<evidence type="ECO:0000313" key="1">
    <source>
        <dbReference type="EMBL" id="BAL56727.1"/>
    </source>
</evidence>
<protein>
    <submittedName>
        <fullName evidence="1">Uncharacterized protein</fullName>
    </submittedName>
</protein>
<reference evidence="1" key="2">
    <citation type="journal article" date="2012" name="PLoS ONE">
        <title>A Deeply Branching Thermophilic Bacterium with an Ancient Acetyl-CoA Pathway Dominates a Subsurface Ecosystem.</title>
        <authorList>
            <person name="Takami H."/>
            <person name="Noguchi H."/>
            <person name="Takaki Y."/>
            <person name="Uchiyama I."/>
            <person name="Toyoda A."/>
            <person name="Nishi S."/>
            <person name="Chee G.-J."/>
            <person name="Arai W."/>
            <person name="Nunoura T."/>
            <person name="Itoh T."/>
            <person name="Hattori M."/>
            <person name="Takai K."/>
        </authorList>
    </citation>
    <scope>NUCLEOTIDE SEQUENCE</scope>
</reference>
<sequence>MLAAVLVLWVAAAAWGAPAGVAVRGDAQAREEVGAAQARLETVHSYRIRAAVAPEAPIRMTMLTEVVNPDRRRVVVELPEYTAEAIIVGHQVASRQVSRTGQPAFPQPSVGPGDLLGAFVDPIGFAAGFLVQAGMNAMTQAVAQRLTGWRCQTLAARGGAPAPPELEVEVARLPQASLGGAPVRVYRIVWRIPGQPASEQRLSVGADGLPRRLEWLQGGKPMMTGDYGDFNAPIQIEMPPC</sequence>